<dbReference type="HOGENOM" id="CLU_3015295_0_0_1"/>
<reference evidence="1" key="1">
    <citation type="submission" date="2013-07" db="EMBL/GenBank/DDBJ databases">
        <title>The genome of an arbuscular mycorrhizal fungus provides insights into the evolution of the oldest plant symbiosis.</title>
        <authorList>
            <consortium name="DOE Joint Genome Institute"/>
            <person name="Tisserant E."/>
            <person name="Malbreil M."/>
            <person name="Kuo A."/>
            <person name="Kohler A."/>
            <person name="Symeonidi A."/>
            <person name="Balestrini R."/>
            <person name="Charron P."/>
            <person name="Duensing N."/>
            <person name="Frei-dit-Frey N."/>
            <person name="Gianinazzi-Pearson V."/>
            <person name="Gilbert B."/>
            <person name="Handa Y."/>
            <person name="Hijri M."/>
            <person name="Kaul R."/>
            <person name="Kawaguchi M."/>
            <person name="Krajinski F."/>
            <person name="Lammers P."/>
            <person name="Lapierre D."/>
            <person name="Masclaux F.G."/>
            <person name="Murat C."/>
            <person name="Morin E."/>
            <person name="Ndikumana S."/>
            <person name="Pagni M."/>
            <person name="Petitpierre D."/>
            <person name="Requena N."/>
            <person name="Rosikiewicz P."/>
            <person name="Riley R."/>
            <person name="Saito K."/>
            <person name="San Clemente H."/>
            <person name="Shapiro H."/>
            <person name="van Tuinen D."/>
            <person name="Becard G."/>
            <person name="Bonfante P."/>
            <person name="Paszkowski U."/>
            <person name="Shachar-Hill Y."/>
            <person name="Young J.P."/>
            <person name="Sanders I.R."/>
            <person name="Henrissat B."/>
            <person name="Rensing S.A."/>
            <person name="Grigoriev I.V."/>
            <person name="Corradi N."/>
            <person name="Roux C."/>
            <person name="Martin F."/>
        </authorList>
    </citation>
    <scope>NUCLEOTIDE SEQUENCE</scope>
    <source>
        <strain evidence="1">DAOM 197198</strain>
    </source>
</reference>
<name>U9USH1_RHIID</name>
<evidence type="ECO:0000313" key="1">
    <source>
        <dbReference type="EMBL" id="ESA22662.1"/>
    </source>
</evidence>
<organism evidence="1">
    <name type="scientific">Rhizophagus irregularis (strain DAOM 181602 / DAOM 197198 / MUCL 43194)</name>
    <name type="common">Arbuscular mycorrhizal fungus</name>
    <name type="synonym">Glomus intraradices</name>
    <dbReference type="NCBI Taxonomy" id="747089"/>
    <lineage>
        <taxon>Eukaryota</taxon>
        <taxon>Fungi</taxon>
        <taxon>Fungi incertae sedis</taxon>
        <taxon>Mucoromycota</taxon>
        <taxon>Glomeromycotina</taxon>
        <taxon>Glomeromycetes</taxon>
        <taxon>Glomerales</taxon>
        <taxon>Glomeraceae</taxon>
        <taxon>Rhizophagus</taxon>
    </lineage>
</organism>
<dbReference type="EMBL" id="KI275390">
    <property type="protein sequence ID" value="ESA22662.1"/>
    <property type="molecule type" value="Genomic_DNA"/>
</dbReference>
<dbReference type="AlphaFoldDB" id="U9USH1"/>
<protein>
    <submittedName>
        <fullName evidence="1">Uncharacterized protein</fullName>
    </submittedName>
</protein>
<accession>U9USH1</accession>
<sequence length="56" mass="6096">MICNVLQAVPHYFVTYMHCGVKITSTTLGASRVVPGIFHRQPADREIEPPADGAAE</sequence>
<proteinExistence type="predicted"/>
<gene>
    <name evidence="1" type="ORF">GLOINDRAFT_342568</name>
</gene>